<proteinExistence type="predicted"/>
<gene>
    <name evidence="2" type="ORF">SAMN05421811_122182</name>
</gene>
<name>A0A1I0LQI0_9ACTN</name>
<evidence type="ECO:0000313" key="2">
    <source>
        <dbReference type="EMBL" id="SEU44194.1"/>
    </source>
</evidence>
<feature type="transmembrane region" description="Helical" evidence="1">
    <location>
        <begin position="159"/>
        <end position="180"/>
    </location>
</feature>
<feature type="transmembrane region" description="Helical" evidence="1">
    <location>
        <begin position="462"/>
        <end position="487"/>
    </location>
</feature>
<feature type="transmembrane region" description="Helical" evidence="1">
    <location>
        <begin position="293"/>
        <end position="314"/>
    </location>
</feature>
<keyword evidence="1" id="KW-0812">Transmembrane</keyword>
<feature type="transmembrane region" description="Helical" evidence="1">
    <location>
        <begin position="342"/>
        <end position="363"/>
    </location>
</feature>
<feature type="transmembrane region" description="Helical" evidence="1">
    <location>
        <begin position="21"/>
        <end position="40"/>
    </location>
</feature>
<dbReference type="OrthoDB" id="2014935at2"/>
<evidence type="ECO:0000313" key="3">
    <source>
        <dbReference type="Proteomes" id="UP000199361"/>
    </source>
</evidence>
<feature type="transmembrane region" description="Helical" evidence="1">
    <location>
        <begin position="507"/>
        <end position="525"/>
    </location>
</feature>
<feature type="transmembrane region" description="Helical" evidence="1">
    <location>
        <begin position="392"/>
        <end position="416"/>
    </location>
</feature>
<feature type="transmembrane region" description="Helical" evidence="1">
    <location>
        <begin position="192"/>
        <end position="215"/>
    </location>
</feature>
<organism evidence="2 3">
    <name type="scientific">Nonomuraea wenchangensis</name>
    <dbReference type="NCBI Taxonomy" id="568860"/>
    <lineage>
        <taxon>Bacteria</taxon>
        <taxon>Bacillati</taxon>
        <taxon>Actinomycetota</taxon>
        <taxon>Actinomycetes</taxon>
        <taxon>Streptosporangiales</taxon>
        <taxon>Streptosporangiaceae</taxon>
        <taxon>Nonomuraea</taxon>
    </lineage>
</organism>
<keyword evidence="1" id="KW-1133">Transmembrane helix</keyword>
<sequence length="531" mass="56107">MNPFTGTGHLARLALRRERAIAPWWILLIVSMSLVMVAYINRYMATQELKLTYLGIITRTPFLHAIGGGQVEPRLEVLATWRSGGFLYVAGAFAALMSVIRHTRREEDAGRTELVRAAVVSRRAPLAAAVLVAAGISLLAGALTAAALITVGLPPIGSIAYGAAIALAGWLFGGVAAVAAQLAAGARTATTIAVSVLGLAYAMRFAGDAMGQPWLKYLSPIGWSHLVQPYQGERWWLVGVVFVVGAALYALAFRLLDRRDLGAGVLTERPGPASAPELRGPVSLAWRLHRGLLLKWAVGVGVFAGAAGGLSPLTNDLLTRPSVMLDTITTMIGMRSPSLAAYVWYLIMIMAYAVALYPVLMVIRLRAEEVSGRGEAVLATPLTRLRWACGHLLVTGLGTAALMAVAGLVFGTVFSLLVGDLAVDLPRFVLGALTTVPAAWSVGAVCLLAYGLVPRAGVAISWLAWVLTCALGQVITPFYGFFGGFPVEPFHYVANAMTGAPYDARPALALTAVTALLLAGGLLSLRRRDFG</sequence>
<feature type="transmembrane region" description="Helical" evidence="1">
    <location>
        <begin position="85"/>
        <end position="103"/>
    </location>
</feature>
<dbReference type="AlphaFoldDB" id="A0A1I0LQI0"/>
<dbReference type="EMBL" id="FOHX01000022">
    <property type="protein sequence ID" value="SEU44194.1"/>
    <property type="molecule type" value="Genomic_DNA"/>
</dbReference>
<accession>A0A1I0LQI0</accession>
<keyword evidence="3" id="KW-1185">Reference proteome</keyword>
<protein>
    <submittedName>
        <fullName evidence="2">ABC-2 type transport system permease protein</fullName>
    </submittedName>
</protein>
<feature type="transmembrane region" description="Helical" evidence="1">
    <location>
        <begin position="428"/>
        <end position="450"/>
    </location>
</feature>
<feature type="transmembrane region" description="Helical" evidence="1">
    <location>
        <begin position="235"/>
        <end position="256"/>
    </location>
</feature>
<dbReference type="RefSeq" id="WP_091093116.1">
    <property type="nucleotide sequence ID" value="NZ_FOHX01000022.1"/>
</dbReference>
<reference evidence="2 3" key="1">
    <citation type="submission" date="2016-10" db="EMBL/GenBank/DDBJ databases">
        <authorList>
            <person name="de Groot N.N."/>
        </authorList>
    </citation>
    <scope>NUCLEOTIDE SEQUENCE [LARGE SCALE GENOMIC DNA]</scope>
    <source>
        <strain evidence="2 3">CGMCC 4.5598</strain>
    </source>
</reference>
<keyword evidence="1" id="KW-0472">Membrane</keyword>
<evidence type="ECO:0000256" key="1">
    <source>
        <dbReference type="SAM" id="Phobius"/>
    </source>
</evidence>
<dbReference type="STRING" id="568860.SAMN05421811_122182"/>
<dbReference type="Proteomes" id="UP000199361">
    <property type="component" value="Unassembled WGS sequence"/>
</dbReference>
<feature type="transmembrane region" description="Helical" evidence="1">
    <location>
        <begin position="124"/>
        <end position="153"/>
    </location>
</feature>